<feature type="compositionally biased region" description="Polar residues" evidence="1">
    <location>
        <begin position="99"/>
        <end position="108"/>
    </location>
</feature>
<organism evidence="2 3">
    <name type="scientific">Aspergillus terreus</name>
    <dbReference type="NCBI Taxonomy" id="33178"/>
    <lineage>
        <taxon>Eukaryota</taxon>
        <taxon>Fungi</taxon>
        <taxon>Dikarya</taxon>
        <taxon>Ascomycota</taxon>
        <taxon>Pezizomycotina</taxon>
        <taxon>Eurotiomycetes</taxon>
        <taxon>Eurotiomycetidae</taxon>
        <taxon>Eurotiales</taxon>
        <taxon>Aspergillaceae</taxon>
        <taxon>Aspergillus</taxon>
        <taxon>Aspergillus subgen. Circumdati</taxon>
    </lineage>
</organism>
<reference evidence="2 3" key="1">
    <citation type="submission" date="2020-01" db="EMBL/GenBank/DDBJ databases">
        <title>Aspergillus terreus IFO 6365 whole genome shotgun sequence.</title>
        <authorList>
            <person name="Kanamasa S."/>
            <person name="Takahashi H."/>
        </authorList>
    </citation>
    <scope>NUCLEOTIDE SEQUENCE [LARGE SCALE GENOMIC DNA]</scope>
    <source>
        <strain evidence="2 3">IFO 6365</strain>
    </source>
</reference>
<dbReference type="InterPro" id="IPR003615">
    <property type="entry name" value="HNH_nuc"/>
</dbReference>
<accession>A0A5M3ZB07</accession>
<comment type="caution">
    <text evidence="2">The sequence shown here is derived from an EMBL/GenBank/DDBJ whole genome shotgun (WGS) entry which is preliminary data.</text>
</comment>
<dbReference type="Proteomes" id="UP000452235">
    <property type="component" value="Unassembled WGS sequence"/>
</dbReference>
<proteinExistence type="predicted"/>
<dbReference type="EMBL" id="BLJY01000012">
    <property type="protein sequence ID" value="GFF20503.1"/>
    <property type="molecule type" value="Genomic_DNA"/>
</dbReference>
<dbReference type="OrthoDB" id="5416097at2759"/>
<dbReference type="AlphaFoldDB" id="A0A5M3ZB07"/>
<sequence>MASPSPLAPELECQERSQLIQQLSDITSVDYVDSATHALLWFAGLDALRILVRAVDSGFRLAVISTLRNDILAMRGLKMWLSRFQAESAATAPHDPIESTDSPVTESSAADARCATSRRDNGRCAVTKMSEPVQVCSISPSSLGQTSEEAQSDFWTVVQIFWSPQTIAAWRRDITKVCQNMLTLNTLVHELWGKARFAFEPAEISEDRKTLTMRSGGYLSGRFRDRCGCVIVLHYPPI</sequence>
<gene>
    <name evidence="2" type="ORF">ATEIFO6365_0012025900</name>
</gene>
<dbReference type="Pfam" id="PF13391">
    <property type="entry name" value="HNH_2"/>
    <property type="match status" value="1"/>
</dbReference>
<evidence type="ECO:0000256" key="1">
    <source>
        <dbReference type="SAM" id="MobiDB-lite"/>
    </source>
</evidence>
<evidence type="ECO:0000313" key="3">
    <source>
        <dbReference type="Proteomes" id="UP000452235"/>
    </source>
</evidence>
<name>A0A5M3ZB07_ASPTE</name>
<evidence type="ECO:0000313" key="2">
    <source>
        <dbReference type="EMBL" id="GFF20503.1"/>
    </source>
</evidence>
<feature type="region of interest" description="Disordered" evidence="1">
    <location>
        <begin position="91"/>
        <end position="113"/>
    </location>
</feature>
<dbReference type="VEuPathDB" id="FungiDB:ATEG_08420"/>
<protein>
    <submittedName>
        <fullName evidence="2">Uncharacterized protein</fullName>
    </submittedName>
</protein>
<keyword evidence="3" id="KW-1185">Reference proteome</keyword>